<evidence type="ECO:0000313" key="1">
    <source>
        <dbReference type="EMBL" id="CAI9961435.1"/>
    </source>
</evidence>
<reference evidence="2 3" key="2">
    <citation type="submission" date="2024-07" db="EMBL/GenBank/DDBJ databases">
        <authorList>
            <person name="Akdeniz Z."/>
        </authorList>
    </citation>
    <scope>NUCLEOTIDE SEQUENCE [LARGE SCALE GENOMIC DNA]</scope>
</reference>
<proteinExistence type="predicted"/>
<dbReference type="Proteomes" id="UP001642409">
    <property type="component" value="Unassembled WGS sequence"/>
</dbReference>
<gene>
    <name evidence="1" type="ORF">HINF_LOCUS49080</name>
    <name evidence="2" type="ORF">HINF_LOCUS53840</name>
</gene>
<name>A0AA86UK32_9EUKA</name>
<dbReference type="EMBL" id="CAXDID020000276">
    <property type="protein sequence ID" value="CAL6069144.1"/>
    <property type="molecule type" value="Genomic_DNA"/>
</dbReference>
<comment type="caution">
    <text evidence="1">The sequence shown here is derived from an EMBL/GenBank/DDBJ whole genome shotgun (WGS) entry which is preliminary data.</text>
</comment>
<sequence length="198" mass="23075">MISSVYVKLIRICELQLSNSKVVNLSTIKLYIEFLLSLLIIQQKAMCYIFHFLSNNTNFKLFINLHLTLCCTISTSQTISRPHRPFPKQSASASNVLQLNKTVQNRSYTEQIHQAQQIQIINKKNTITIYQKEEKIDVEFKTELLKRKITTQINELKYLVLKMRNYEQISANQLERVLEAQNGIKSLKIKVKNLNVSK</sequence>
<reference evidence="1" key="1">
    <citation type="submission" date="2023-06" db="EMBL/GenBank/DDBJ databases">
        <authorList>
            <person name="Kurt Z."/>
        </authorList>
    </citation>
    <scope>NUCLEOTIDE SEQUENCE</scope>
</reference>
<protein>
    <submittedName>
        <fullName evidence="2">Hypothetical_protein</fullName>
    </submittedName>
</protein>
<accession>A0AA86UK32</accession>
<organism evidence="1">
    <name type="scientific">Hexamita inflata</name>
    <dbReference type="NCBI Taxonomy" id="28002"/>
    <lineage>
        <taxon>Eukaryota</taxon>
        <taxon>Metamonada</taxon>
        <taxon>Diplomonadida</taxon>
        <taxon>Hexamitidae</taxon>
        <taxon>Hexamitinae</taxon>
        <taxon>Hexamita</taxon>
    </lineage>
</organism>
<dbReference type="AlphaFoldDB" id="A0AA86UK32"/>
<evidence type="ECO:0000313" key="2">
    <source>
        <dbReference type="EMBL" id="CAL6069144.1"/>
    </source>
</evidence>
<keyword evidence="3" id="KW-1185">Reference proteome</keyword>
<evidence type="ECO:0000313" key="3">
    <source>
        <dbReference type="Proteomes" id="UP001642409"/>
    </source>
</evidence>
<dbReference type="EMBL" id="CATOUU010000940">
    <property type="protein sequence ID" value="CAI9961435.1"/>
    <property type="molecule type" value="Genomic_DNA"/>
</dbReference>